<gene>
    <name evidence="2" type="ORF">MUN86_05980</name>
</gene>
<proteinExistence type="predicted"/>
<dbReference type="Proteomes" id="UP000830401">
    <property type="component" value="Chromosome"/>
</dbReference>
<keyword evidence="3" id="KW-1185">Reference proteome</keyword>
<organism evidence="2 3">
    <name type="scientific">Hymenobacter volaticus</name>
    <dbReference type="NCBI Taxonomy" id="2932254"/>
    <lineage>
        <taxon>Bacteria</taxon>
        <taxon>Pseudomonadati</taxon>
        <taxon>Bacteroidota</taxon>
        <taxon>Cytophagia</taxon>
        <taxon>Cytophagales</taxon>
        <taxon>Hymenobacteraceae</taxon>
        <taxon>Hymenobacter</taxon>
    </lineage>
</organism>
<protein>
    <recommendedName>
        <fullName evidence="4">Gliding motility protein GldL</fullName>
    </recommendedName>
</protein>
<feature type="transmembrane region" description="Helical" evidence="1">
    <location>
        <begin position="35"/>
        <end position="56"/>
    </location>
</feature>
<sequence length="63" mass="6946">MKVSYRLLITLLLIGVALVLTAAVFKTQHYPGSDYLILVGLAIQFVAGVLVVWKFANRLGNKE</sequence>
<accession>A0ABY4G9J5</accession>
<reference evidence="2" key="1">
    <citation type="submission" date="2022-04" db="EMBL/GenBank/DDBJ databases">
        <title>Hymenobacter sp. isolated from the air.</title>
        <authorList>
            <person name="Won M."/>
            <person name="Lee C.-M."/>
            <person name="Woen H.-Y."/>
            <person name="Kwon S.-W."/>
        </authorList>
    </citation>
    <scope>NUCLEOTIDE SEQUENCE</scope>
    <source>
        <strain evidence="2">5420S-77</strain>
    </source>
</reference>
<evidence type="ECO:0000256" key="1">
    <source>
        <dbReference type="SAM" id="Phobius"/>
    </source>
</evidence>
<evidence type="ECO:0000313" key="2">
    <source>
        <dbReference type="EMBL" id="UOQ67426.1"/>
    </source>
</evidence>
<dbReference type="RefSeq" id="WP_245122948.1">
    <property type="nucleotide sequence ID" value="NZ_CP095061.1"/>
</dbReference>
<keyword evidence="1" id="KW-0472">Membrane</keyword>
<dbReference type="EMBL" id="CP095061">
    <property type="protein sequence ID" value="UOQ67426.1"/>
    <property type="molecule type" value="Genomic_DNA"/>
</dbReference>
<keyword evidence="1" id="KW-0812">Transmembrane</keyword>
<evidence type="ECO:0008006" key="4">
    <source>
        <dbReference type="Google" id="ProtNLM"/>
    </source>
</evidence>
<name>A0ABY4G9J5_9BACT</name>
<keyword evidence="1" id="KW-1133">Transmembrane helix</keyword>
<evidence type="ECO:0000313" key="3">
    <source>
        <dbReference type="Proteomes" id="UP000830401"/>
    </source>
</evidence>